<dbReference type="InterPro" id="IPR036928">
    <property type="entry name" value="AS_sf"/>
</dbReference>
<dbReference type="InterPro" id="IPR023631">
    <property type="entry name" value="Amidase_dom"/>
</dbReference>
<reference evidence="2 3" key="1">
    <citation type="submission" date="2013-03" db="EMBL/GenBank/DDBJ databases">
        <title>The Genome Sequence of Phialophora europaea CBS 101466.</title>
        <authorList>
            <consortium name="The Broad Institute Genomics Platform"/>
            <person name="Cuomo C."/>
            <person name="de Hoog S."/>
            <person name="Gorbushina A."/>
            <person name="Walker B."/>
            <person name="Young S.K."/>
            <person name="Zeng Q."/>
            <person name="Gargeya S."/>
            <person name="Fitzgerald M."/>
            <person name="Haas B."/>
            <person name="Abouelleil A."/>
            <person name="Allen A.W."/>
            <person name="Alvarado L."/>
            <person name="Arachchi H.M."/>
            <person name="Berlin A.M."/>
            <person name="Chapman S.B."/>
            <person name="Gainer-Dewar J."/>
            <person name="Goldberg J."/>
            <person name="Griggs A."/>
            <person name="Gujja S."/>
            <person name="Hansen M."/>
            <person name="Howarth C."/>
            <person name="Imamovic A."/>
            <person name="Ireland A."/>
            <person name="Larimer J."/>
            <person name="McCowan C."/>
            <person name="Murphy C."/>
            <person name="Pearson M."/>
            <person name="Poon T.W."/>
            <person name="Priest M."/>
            <person name="Roberts A."/>
            <person name="Saif S."/>
            <person name="Shea T."/>
            <person name="Sisk P."/>
            <person name="Sykes S."/>
            <person name="Wortman J."/>
            <person name="Nusbaum C."/>
            <person name="Birren B."/>
        </authorList>
    </citation>
    <scope>NUCLEOTIDE SEQUENCE [LARGE SCALE GENOMIC DNA]</scope>
    <source>
        <strain evidence="2 3">CBS 101466</strain>
    </source>
</reference>
<dbReference type="RefSeq" id="XP_008719327.1">
    <property type="nucleotide sequence ID" value="XM_008721105.1"/>
</dbReference>
<evidence type="ECO:0000313" key="2">
    <source>
        <dbReference type="EMBL" id="ETN38738.1"/>
    </source>
</evidence>
<organism evidence="2 3">
    <name type="scientific">Cyphellophora europaea (strain CBS 101466)</name>
    <name type="common">Phialophora europaea</name>
    <dbReference type="NCBI Taxonomy" id="1220924"/>
    <lineage>
        <taxon>Eukaryota</taxon>
        <taxon>Fungi</taxon>
        <taxon>Dikarya</taxon>
        <taxon>Ascomycota</taxon>
        <taxon>Pezizomycotina</taxon>
        <taxon>Eurotiomycetes</taxon>
        <taxon>Chaetothyriomycetidae</taxon>
        <taxon>Chaetothyriales</taxon>
        <taxon>Cyphellophoraceae</taxon>
        <taxon>Cyphellophora</taxon>
    </lineage>
</organism>
<dbReference type="OrthoDB" id="1879366at2759"/>
<evidence type="ECO:0000259" key="1">
    <source>
        <dbReference type="Pfam" id="PF01425"/>
    </source>
</evidence>
<dbReference type="EMBL" id="KB822722">
    <property type="protein sequence ID" value="ETN38738.1"/>
    <property type="molecule type" value="Genomic_DNA"/>
</dbReference>
<dbReference type="Pfam" id="PF01425">
    <property type="entry name" value="Amidase"/>
    <property type="match status" value="1"/>
</dbReference>
<dbReference type="InParanoid" id="W2RSL4"/>
<feature type="domain" description="Amidase" evidence="1">
    <location>
        <begin position="92"/>
        <end position="533"/>
    </location>
</feature>
<dbReference type="AlphaFoldDB" id="W2RSL4"/>
<dbReference type="Gene3D" id="3.90.1300.10">
    <property type="entry name" value="Amidase signature (AS) domain"/>
    <property type="match status" value="1"/>
</dbReference>
<protein>
    <recommendedName>
        <fullName evidence="1">Amidase domain-containing protein</fullName>
    </recommendedName>
</protein>
<dbReference type="eggNOG" id="KOG1211">
    <property type="taxonomic scope" value="Eukaryota"/>
</dbReference>
<dbReference type="GO" id="GO:0003824">
    <property type="term" value="F:catalytic activity"/>
    <property type="evidence" value="ECO:0007669"/>
    <property type="project" value="InterPro"/>
</dbReference>
<dbReference type="HOGENOM" id="CLU_009600_18_1_1"/>
<name>W2RSL4_CYPE1</name>
<keyword evidence="3" id="KW-1185">Reference proteome</keyword>
<dbReference type="VEuPathDB" id="FungiDB:HMPREF1541_06776"/>
<sequence length="555" mass="59170">MVHRSSVTPKDLQTATASTEFVIGKETEQRDYLLLLQSADAVIQAIEDEDDYTPPELQPVETVEKRSYWRPEPADNPLNAWSHRCELKAKMPTSLLLQGRSIALKDNISVGGLPTTLGTFHQFLSQDGQYPVSPIDATVVRRLLEAGAVIKGTATCENYSACPLSYSAASGPVHNPWLRGYNVGGSSSGPGALLAASMMKTSFREVVDMAIGGDQGGSIRLPASYAGVYGLKPTHGLVPYTGTASLVPMLDHVGPMATNVHDIAALLHVIAGFDGFDQRMTAEAPLRSQVKDYPKLVGDFMSQVKSNAPTLRVGILKEGFTAPGLSNSVGDAVRTATEHFSAAGATVSEISVPMHSLGPAIWTAATRASMSDFAFKGQVPGHLSYAPPHLKPRWPMDQEMYDLLTATNPAVVNVTISGTHLKSKFGNYAEAKAHRKVFELRAAYDAAFQDVDILVTPTVPTVAMPLPGEGSSVMDKLNLSIGSTSNTCPFNVTGHPAISVPCGYLAPEGNGIDARLPVGMQLVARRWDDETLLKAAALFEAAHTGTLQPIAPRTA</sequence>
<dbReference type="InterPro" id="IPR000120">
    <property type="entry name" value="Amidase"/>
</dbReference>
<evidence type="ECO:0000313" key="3">
    <source>
        <dbReference type="Proteomes" id="UP000030752"/>
    </source>
</evidence>
<dbReference type="PANTHER" id="PTHR11895:SF171">
    <property type="entry name" value="AMIDASE DOMAIN-CONTAINING PROTEIN"/>
    <property type="match status" value="1"/>
</dbReference>
<accession>W2RSL4</accession>
<dbReference type="GeneID" id="19974115"/>
<gene>
    <name evidence="2" type="ORF">HMPREF1541_06776</name>
</gene>
<dbReference type="Proteomes" id="UP000030752">
    <property type="component" value="Unassembled WGS sequence"/>
</dbReference>
<dbReference type="SUPFAM" id="SSF75304">
    <property type="entry name" value="Amidase signature (AS) enzymes"/>
    <property type="match status" value="1"/>
</dbReference>
<dbReference type="STRING" id="1220924.W2RSL4"/>
<proteinExistence type="predicted"/>
<dbReference type="PANTHER" id="PTHR11895">
    <property type="entry name" value="TRANSAMIDASE"/>
    <property type="match status" value="1"/>
</dbReference>